<dbReference type="InterPro" id="IPR016181">
    <property type="entry name" value="Acyl_CoA_acyltransferase"/>
</dbReference>
<dbReference type="GO" id="GO:0031509">
    <property type="term" value="P:subtelomeric heterochromatin formation"/>
    <property type="evidence" value="ECO:0007669"/>
    <property type="project" value="InterPro"/>
</dbReference>
<keyword evidence="7" id="KW-0234">DNA repair</keyword>
<dbReference type="AlphaFoldDB" id="A0A7I4Y7H6"/>
<dbReference type="GO" id="GO:0004402">
    <property type="term" value="F:histone acetyltransferase activity"/>
    <property type="evidence" value="ECO:0007669"/>
    <property type="project" value="InterPro"/>
</dbReference>
<comment type="catalytic activity">
    <reaction evidence="10">
        <text>L-lysyl-[protein] + acetyl-CoA = N(6)-acetyl-L-lysyl-[protein] + CoA + H(+)</text>
        <dbReference type="Rhea" id="RHEA:45948"/>
        <dbReference type="Rhea" id="RHEA-COMP:9752"/>
        <dbReference type="Rhea" id="RHEA-COMP:10731"/>
        <dbReference type="ChEBI" id="CHEBI:15378"/>
        <dbReference type="ChEBI" id="CHEBI:29969"/>
        <dbReference type="ChEBI" id="CHEBI:57287"/>
        <dbReference type="ChEBI" id="CHEBI:57288"/>
        <dbReference type="ChEBI" id="CHEBI:61930"/>
        <dbReference type="EC" id="2.3.1.48"/>
    </reaction>
</comment>
<name>A0A7I4Y7H6_HAECO</name>
<dbReference type="Pfam" id="PF10394">
    <property type="entry name" value="Hat1_N"/>
    <property type="match status" value="1"/>
</dbReference>
<dbReference type="EC" id="2.3.1.48" evidence="3"/>
<dbReference type="OrthoDB" id="10253098at2759"/>
<dbReference type="Gene3D" id="3.40.630.30">
    <property type="match status" value="1"/>
</dbReference>
<dbReference type="GO" id="GO:0042393">
    <property type="term" value="F:histone binding"/>
    <property type="evidence" value="ECO:0007669"/>
    <property type="project" value="InterPro"/>
</dbReference>
<dbReference type="WBParaSite" id="HCON_00065830-00001">
    <property type="protein sequence ID" value="HCON_00065830-00001"/>
    <property type="gene ID" value="HCON_00065830"/>
</dbReference>
<proteinExistence type="inferred from homology"/>
<evidence type="ECO:0000256" key="6">
    <source>
        <dbReference type="ARBA" id="ARBA00022763"/>
    </source>
</evidence>
<dbReference type="InterPro" id="IPR017380">
    <property type="entry name" value="Hist_AcTrfase_B-typ_cat-su"/>
</dbReference>
<dbReference type="Proteomes" id="UP000025227">
    <property type="component" value="Unplaced"/>
</dbReference>
<dbReference type="InterPro" id="IPR048776">
    <property type="entry name" value="HAT1_C"/>
</dbReference>
<evidence type="ECO:0000256" key="1">
    <source>
        <dbReference type="ARBA" id="ARBA00004123"/>
    </source>
</evidence>
<evidence type="ECO:0000313" key="14">
    <source>
        <dbReference type="Proteomes" id="UP000025227"/>
    </source>
</evidence>
<sequence length="415" mass="48207">MVRMEQDNILTASGSRFVTNALDAVRVRFVSNWESKADLESFAPEFAHQHFGEKETIYGYDDLRIFLDYTDASMFLYPEISFSTTVSAVEKDMKEDDILAKIKDQLPSDQMNMMVETSDAFRVLLSKQKNFKPFGELISKLNIEDKCFELYKISESSPDFDAYLARVQSLALWYIDAAQYTDNNDPLWFHYFLFESRPHDSGDGSRAYSLAGYASLYRFYAYPDKVRPRIAQIMLLPPYRKSGLGAKLLNAIYKDLGSMKEVLDVTAEDPADNFVLLRDYVDCVNCSKLPEFAPDKLRKGFTEDMRIAALNKLKITKRQSRRVYEILRLRCTNMKDAAEAKAYRLDVKRRLEAPMKRNERDWKKIQRALDDKEYAQVAASYVNADQKMQQLQQLYDEEVEAYKLTIQRMAVHPNI</sequence>
<dbReference type="InterPro" id="IPR013523">
    <property type="entry name" value="Hist_AcTrfase_HAT1_C"/>
</dbReference>
<organism evidence="14 15">
    <name type="scientific">Haemonchus contortus</name>
    <name type="common">Barber pole worm</name>
    <dbReference type="NCBI Taxonomy" id="6289"/>
    <lineage>
        <taxon>Eukaryota</taxon>
        <taxon>Metazoa</taxon>
        <taxon>Ecdysozoa</taxon>
        <taxon>Nematoda</taxon>
        <taxon>Chromadorea</taxon>
        <taxon>Rhabditida</taxon>
        <taxon>Rhabditina</taxon>
        <taxon>Rhabditomorpha</taxon>
        <taxon>Strongyloidea</taxon>
        <taxon>Trichostrongylidae</taxon>
        <taxon>Haemonchus</taxon>
    </lineage>
</organism>
<evidence type="ECO:0000256" key="7">
    <source>
        <dbReference type="ARBA" id="ARBA00023204"/>
    </source>
</evidence>
<keyword evidence="14" id="KW-1185">Reference proteome</keyword>
<evidence type="ECO:0000259" key="13">
    <source>
        <dbReference type="Pfam" id="PF21183"/>
    </source>
</evidence>
<dbReference type="Gene3D" id="1.10.10.390">
    <property type="match status" value="1"/>
</dbReference>
<reference evidence="15" key="1">
    <citation type="submission" date="2020-12" db="UniProtKB">
        <authorList>
            <consortium name="WormBaseParasite"/>
        </authorList>
    </citation>
    <scope>IDENTIFICATION</scope>
    <source>
        <strain evidence="15">MHco3</strain>
    </source>
</reference>
<evidence type="ECO:0000256" key="2">
    <source>
        <dbReference type="ARBA" id="ARBA00010543"/>
    </source>
</evidence>
<evidence type="ECO:0000256" key="10">
    <source>
        <dbReference type="ARBA" id="ARBA00048017"/>
    </source>
</evidence>
<feature type="domain" description="Histone acetyltransferase type B catalytic subunit C-terminal" evidence="13">
    <location>
        <begin position="278"/>
        <end position="329"/>
    </location>
</feature>
<dbReference type="InterPro" id="IPR019467">
    <property type="entry name" value="Hat1_N"/>
</dbReference>
<dbReference type="InterPro" id="IPR037113">
    <property type="entry name" value="Hat1_N_sf"/>
</dbReference>
<evidence type="ECO:0000259" key="11">
    <source>
        <dbReference type="Pfam" id="PF00583"/>
    </source>
</evidence>
<evidence type="ECO:0000256" key="8">
    <source>
        <dbReference type="ARBA" id="ARBA00023242"/>
    </source>
</evidence>
<dbReference type="CDD" id="cd04301">
    <property type="entry name" value="NAT_SF"/>
    <property type="match status" value="1"/>
</dbReference>
<evidence type="ECO:0000259" key="12">
    <source>
        <dbReference type="Pfam" id="PF10394"/>
    </source>
</evidence>
<dbReference type="OMA" id="WTCDAND"/>
<feature type="domain" description="N-acetyltransferase" evidence="11">
    <location>
        <begin position="206"/>
        <end position="265"/>
    </location>
</feature>
<dbReference type="InterPro" id="IPR000182">
    <property type="entry name" value="GNAT_dom"/>
</dbReference>
<keyword evidence="6" id="KW-0227">DNA damage</keyword>
<evidence type="ECO:0000256" key="9">
    <source>
        <dbReference type="ARBA" id="ARBA00023315"/>
    </source>
</evidence>
<keyword evidence="8" id="KW-0539">Nucleus</keyword>
<protein>
    <recommendedName>
        <fullName evidence="4">Histone acetyltransferase type B catalytic subunit</fullName>
        <ecNumber evidence="3">2.3.1.48</ecNumber>
    </recommendedName>
</protein>
<dbReference type="GO" id="GO:0005634">
    <property type="term" value="C:nucleus"/>
    <property type="evidence" value="ECO:0007669"/>
    <property type="project" value="UniProtKB-SubCell"/>
</dbReference>
<dbReference type="Pfam" id="PF21183">
    <property type="entry name" value="HAT1_C"/>
    <property type="match status" value="1"/>
</dbReference>
<comment type="similarity">
    <text evidence="2">Belongs to the HAT1 family.</text>
</comment>
<feature type="domain" description="Histone acetyl transferase HAT1 N-terminal" evidence="12">
    <location>
        <begin position="18"/>
        <end position="176"/>
    </location>
</feature>
<comment type="subcellular location">
    <subcellularLocation>
        <location evidence="1">Nucleus</location>
    </subcellularLocation>
</comment>
<evidence type="ECO:0000256" key="4">
    <source>
        <dbReference type="ARBA" id="ARBA00021268"/>
    </source>
</evidence>
<dbReference type="SUPFAM" id="SSF55729">
    <property type="entry name" value="Acyl-CoA N-acyltransferases (Nat)"/>
    <property type="match status" value="1"/>
</dbReference>
<dbReference type="GO" id="GO:0000781">
    <property type="term" value="C:chromosome, telomeric region"/>
    <property type="evidence" value="ECO:0007669"/>
    <property type="project" value="GOC"/>
</dbReference>
<dbReference type="Gene3D" id="3.90.360.10">
    <property type="entry name" value="Histone acetyl transferase 1 (HAT1), N-terminal domain"/>
    <property type="match status" value="1"/>
</dbReference>
<dbReference type="GO" id="GO:0006281">
    <property type="term" value="P:DNA repair"/>
    <property type="evidence" value="ECO:0007669"/>
    <property type="project" value="UniProtKB-KW"/>
</dbReference>
<evidence type="ECO:0000256" key="5">
    <source>
        <dbReference type="ARBA" id="ARBA00022679"/>
    </source>
</evidence>
<accession>A0A7I4Y7H6</accession>
<evidence type="ECO:0000256" key="3">
    <source>
        <dbReference type="ARBA" id="ARBA00013184"/>
    </source>
</evidence>
<dbReference type="Pfam" id="PF00583">
    <property type="entry name" value="Acetyltransf_1"/>
    <property type="match status" value="1"/>
</dbReference>
<evidence type="ECO:0000313" key="15">
    <source>
        <dbReference type="WBParaSite" id="HCON_00065830-00001"/>
    </source>
</evidence>
<keyword evidence="5" id="KW-0808">Transferase</keyword>
<keyword evidence="9" id="KW-0012">Acyltransferase</keyword>
<dbReference type="PANTHER" id="PTHR12046">
    <property type="entry name" value="HISTONE ACETYLTRANSFERASE TYPE B CATALYTIC SUBUNIT"/>
    <property type="match status" value="1"/>
</dbReference>